<comment type="caution">
    <text evidence="1">The sequence shown here is derived from an EMBL/GenBank/DDBJ whole genome shotgun (WGS) entry which is preliminary data.</text>
</comment>
<organism evidence="1 2">
    <name type="scientific">Gigaspora margarita</name>
    <dbReference type="NCBI Taxonomy" id="4874"/>
    <lineage>
        <taxon>Eukaryota</taxon>
        <taxon>Fungi</taxon>
        <taxon>Fungi incertae sedis</taxon>
        <taxon>Mucoromycota</taxon>
        <taxon>Glomeromycotina</taxon>
        <taxon>Glomeromycetes</taxon>
        <taxon>Diversisporales</taxon>
        <taxon>Gigasporaceae</taxon>
        <taxon>Gigaspora</taxon>
    </lineage>
</organism>
<gene>
    <name evidence="1" type="ORF">GMARGA_LOCUS20048</name>
</gene>
<feature type="non-terminal residue" evidence="1">
    <location>
        <position position="1"/>
    </location>
</feature>
<sequence>EEITNKQTLSNILVKIRTPSCNRRGKKNANVYHARISSEERIKSVVKYCYGSRFMLLKYILYVPRRQKQIARILRLAR</sequence>
<protein>
    <submittedName>
        <fullName evidence="1">40653_t:CDS:1</fullName>
    </submittedName>
</protein>
<dbReference type="EMBL" id="CAJVQB010017245">
    <property type="protein sequence ID" value="CAG8783392.1"/>
    <property type="molecule type" value="Genomic_DNA"/>
</dbReference>
<keyword evidence="2" id="KW-1185">Reference proteome</keyword>
<reference evidence="1 2" key="1">
    <citation type="submission" date="2021-06" db="EMBL/GenBank/DDBJ databases">
        <authorList>
            <person name="Kallberg Y."/>
            <person name="Tangrot J."/>
            <person name="Rosling A."/>
        </authorList>
    </citation>
    <scope>NUCLEOTIDE SEQUENCE [LARGE SCALE GENOMIC DNA]</scope>
    <source>
        <strain evidence="1 2">120-4 pot B 10/14</strain>
    </source>
</reference>
<accession>A0ABN7VL28</accession>
<evidence type="ECO:0000313" key="1">
    <source>
        <dbReference type="EMBL" id="CAG8783392.1"/>
    </source>
</evidence>
<evidence type="ECO:0000313" key="2">
    <source>
        <dbReference type="Proteomes" id="UP000789901"/>
    </source>
</evidence>
<name>A0ABN7VL28_GIGMA</name>
<proteinExistence type="predicted"/>
<dbReference type="Proteomes" id="UP000789901">
    <property type="component" value="Unassembled WGS sequence"/>
</dbReference>